<organism evidence="6 7">
    <name type="scientific">Scylla paramamosain</name>
    <name type="common">Mud crab</name>
    <dbReference type="NCBI Taxonomy" id="85552"/>
    <lineage>
        <taxon>Eukaryota</taxon>
        <taxon>Metazoa</taxon>
        <taxon>Ecdysozoa</taxon>
        <taxon>Arthropoda</taxon>
        <taxon>Crustacea</taxon>
        <taxon>Multicrustacea</taxon>
        <taxon>Malacostraca</taxon>
        <taxon>Eumalacostraca</taxon>
        <taxon>Eucarida</taxon>
        <taxon>Decapoda</taxon>
        <taxon>Pleocyemata</taxon>
        <taxon>Brachyura</taxon>
        <taxon>Eubrachyura</taxon>
        <taxon>Portunoidea</taxon>
        <taxon>Portunidae</taxon>
        <taxon>Portuninae</taxon>
        <taxon>Scylla</taxon>
    </lineage>
</organism>
<keyword evidence="7" id="KW-1185">Reference proteome</keyword>
<feature type="region of interest" description="Disordered" evidence="5">
    <location>
        <begin position="342"/>
        <end position="362"/>
    </location>
</feature>
<dbReference type="InterPro" id="IPR051065">
    <property type="entry name" value="Ras-related_GTPase"/>
</dbReference>
<name>A0AAW0UBS9_SCYPA</name>
<comment type="similarity">
    <text evidence="1">Belongs to the small GTPase superfamily. Ras family.</text>
</comment>
<dbReference type="Pfam" id="PF00071">
    <property type="entry name" value="Ras"/>
    <property type="match status" value="1"/>
</dbReference>
<dbReference type="SMART" id="SM00173">
    <property type="entry name" value="RAS"/>
    <property type="match status" value="1"/>
</dbReference>
<dbReference type="PRINTS" id="PR00449">
    <property type="entry name" value="RASTRNSFRMNG"/>
</dbReference>
<dbReference type="SUPFAM" id="SSF52540">
    <property type="entry name" value="P-loop containing nucleoside triphosphate hydrolases"/>
    <property type="match status" value="1"/>
</dbReference>
<dbReference type="PROSITE" id="PS51421">
    <property type="entry name" value="RAS"/>
    <property type="match status" value="1"/>
</dbReference>
<feature type="compositionally biased region" description="Polar residues" evidence="5">
    <location>
        <begin position="438"/>
        <end position="447"/>
    </location>
</feature>
<evidence type="ECO:0000256" key="2">
    <source>
        <dbReference type="ARBA" id="ARBA00011984"/>
    </source>
</evidence>
<keyword evidence="3" id="KW-0378">Hydrolase</keyword>
<proteinExistence type="inferred from homology"/>
<dbReference type="Gene3D" id="3.40.50.300">
    <property type="entry name" value="P-loop containing nucleotide triphosphate hydrolases"/>
    <property type="match status" value="1"/>
</dbReference>
<dbReference type="Proteomes" id="UP001487740">
    <property type="component" value="Unassembled WGS sequence"/>
</dbReference>
<feature type="region of interest" description="Disordered" evidence="5">
    <location>
        <begin position="424"/>
        <end position="449"/>
    </location>
</feature>
<dbReference type="PROSITE" id="PS51419">
    <property type="entry name" value="RAB"/>
    <property type="match status" value="1"/>
</dbReference>
<evidence type="ECO:0000256" key="5">
    <source>
        <dbReference type="SAM" id="MobiDB-lite"/>
    </source>
</evidence>
<dbReference type="SMART" id="SM00175">
    <property type="entry name" value="RAB"/>
    <property type="match status" value="1"/>
</dbReference>
<feature type="compositionally biased region" description="Low complexity" evidence="5">
    <location>
        <begin position="565"/>
        <end position="581"/>
    </location>
</feature>
<evidence type="ECO:0000313" key="7">
    <source>
        <dbReference type="Proteomes" id="UP001487740"/>
    </source>
</evidence>
<evidence type="ECO:0000256" key="1">
    <source>
        <dbReference type="ARBA" id="ARBA00008344"/>
    </source>
</evidence>
<protein>
    <recommendedName>
        <fullName evidence="2">small monomeric GTPase</fullName>
        <ecNumber evidence="2">3.6.5.2</ecNumber>
    </recommendedName>
</protein>
<evidence type="ECO:0000256" key="4">
    <source>
        <dbReference type="ARBA" id="ARBA00048098"/>
    </source>
</evidence>
<feature type="compositionally biased region" description="Basic and acidic residues" evidence="5">
    <location>
        <begin position="547"/>
        <end position="561"/>
    </location>
</feature>
<dbReference type="InterPro" id="IPR027417">
    <property type="entry name" value="P-loop_NTPase"/>
</dbReference>
<dbReference type="InterPro" id="IPR001806">
    <property type="entry name" value="Small_GTPase"/>
</dbReference>
<dbReference type="GO" id="GO:0005525">
    <property type="term" value="F:GTP binding"/>
    <property type="evidence" value="ECO:0007669"/>
    <property type="project" value="InterPro"/>
</dbReference>
<feature type="region of interest" description="Disordered" evidence="5">
    <location>
        <begin position="32"/>
        <end position="92"/>
    </location>
</feature>
<accession>A0AAW0UBS9</accession>
<dbReference type="PANTHER" id="PTHR45704">
    <property type="entry name" value="RAS-LIKE FAMILY MEMBER 11"/>
    <property type="match status" value="1"/>
</dbReference>
<evidence type="ECO:0000256" key="3">
    <source>
        <dbReference type="ARBA" id="ARBA00022801"/>
    </source>
</evidence>
<reference evidence="6 7" key="1">
    <citation type="submission" date="2023-03" db="EMBL/GenBank/DDBJ databases">
        <title>High-quality genome of Scylla paramamosain provides insights in environmental adaptation.</title>
        <authorList>
            <person name="Zhang L."/>
        </authorList>
    </citation>
    <scope>NUCLEOTIDE SEQUENCE [LARGE SCALE GENOMIC DNA]</scope>
    <source>
        <strain evidence="6">LZ_2023a</strain>
        <tissue evidence="6">Muscle</tissue>
    </source>
</reference>
<dbReference type="GO" id="GO:0003925">
    <property type="term" value="F:G protein activity"/>
    <property type="evidence" value="ECO:0007669"/>
    <property type="project" value="UniProtKB-EC"/>
</dbReference>
<evidence type="ECO:0000313" key="6">
    <source>
        <dbReference type="EMBL" id="KAK8397572.1"/>
    </source>
</evidence>
<feature type="region of interest" description="Disordered" evidence="5">
    <location>
        <begin position="378"/>
        <end position="400"/>
    </location>
</feature>
<comment type="catalytic activity">
    <reaction evidence="4">
        <text>GTP + H2O = GDP + phosphate + H(+)</text>
        <dbReference type="Rhea" id="RHEA:19669"/>
        <dbReference type="ChEBI" id="CHEBI:15377"/>
        <dbReference type="ChEBI" id="CHEBI:15378"/>
        <dbReference type="ChEBI" id="CHEBI:37565"/>
        <dbReference type="ChEBI" id="CHEBI:43474"/>
        <dbReference type="ChEBI" id="CHEBI:58189"/>
        <dbReference type="EC" id="3.6.5.2"/>
    </reaction>
</comment>
<dbReference type="AlphaFoldDB" id="A0AAW0UBS9"/>
<feature type="region of interest" description="Disordered" evidence="5">
    <location>
        <begin position="547"/>
        <end position="584"/>
    </location>
</feature>
<comment type="caution">
    <text evidence="6">The sequence shown here is derived from an EMBL/GenBank/DDBJ whole genome shotgun (WGS) entry which is preliminary data.</text>
</comment>
<gene>
    <name evidence="6" type="ORF">O3P69_004381</name>
</gene>
<sequence length="648" mass="71370">MVQSVRDSNTLSLGHDFTAHVSRHHLHQYYHTQGLPTRGPTAMEGPNGSPEGDGDSEGSVRGGVEGKKNNSAPWTKTPRGNAEIEADGGEGGEGSPVIRLLVLGGHAVGKSAITVRYLTRRFIGEYKSQVDIIYRQTLQIDDFQVELEIVDISSRPGDNTLPTMEICQCDCYLVVYSVAERHSFLTANQLLHAIFKLRPHSPRPPITLLGNKQDLEHSRQVSPEEGATTSTVFGCDFAEVSVAETSEDIVPVFTSLIRRAREAACLCPASPTSPLNTMRAPLPALCRHVNGRTCRLCFYKGKELKDWGSVRSGGPSRTWSGIDERVGVPATEKETMNIKNCQNKKQVARSLSSPLQNKKSLSSETLIKESLESQLWSRVSQTPQETDENVTTPQLDNVSSSRKETMAKNIEAPPGHVPLARSFSSPDGWSERELNGEDSFNSTTKPIRNSPDIFAQVKPQPTPLPLLTRGRSFIMDSIRAERSHECHCGIQKRTRSFKSSGKVEIVTLKKAENKQCNKEETAKLTLRGAAHHERSPSKTFANKLLKRENGVNQKDRLEEKQPSTLSLPAASRSPRSPRWLPMDSLDASVEDGCTSPNSSRQRKFSVFGVGRALGNFLSKGSLPDLPRATANICDKFGSLKKTIKKRSV</sequence>
<dbReference type="EMBL" id="JARAKH010000013">
    <property type="protein sequence ID" value="KAK8397572.1"/>
    <property type="molecule type" value="Genomic_DNA"/>
</dbReference>
<dbReference type="EC" id="3.6.5.2" evidence="2"/>